<dbReference type="InterPro" id="IPR012910">
    <property type="entry name" value="Plug_dom"/>
</dbReference>
<dbReference type="PANTHER" id="PTHR32552:SF81">
    <property type="entry name" value="TONB-DEPENDENT OUTER MEMBRANE RECEPTOR"/>
    <property type="match status" value="1"/>
</dbReference>
<keyword evidence="15" id="KW-1185">Reference proteome</keyword>
<dbReference type="PANTHER" id="PTHR32552">
    <property type="entry name" value="FERRICHROME IRON RECEPTOR-RELATED"/>
    <property type="match status" value="1"/>
</dbReference>
<reference evidence="14 15" key="1">
    <citation type="submission" date="2015-11" db="EMBL/GenBank/DDBJ databases">
        <title>A Two-component Flavoprotein Monooxygenase System MeaXY Responsible for para-Hydroxylation of 2-Methyl-6-ethylaniline and 2,6-Diethylaniline in Sphingobium baderi DE-13.</title>
        <authorList>
            <person name="Cheng M."/>
            <person name="Meng Q."/>
            <person name="Yang Y."/>
            <person name="Chu C."/>
            <person name="Yan X."/>
            <person name="He J."/>
            <person name="Li S."/>
        </authorList>
    </citation>
    <scope>NUCLEOTIDE SEQUENCE [LARGE SCALE GENOMIC DNA]</scope>
    <source>
        <strain evidence="14 15">DE-13</strain>
    </source>
</reference>
<evidence type="ECO:0000313" key="14">
    <source>
        <dbReference type="EMBL" id="ALR22520.1"/>
    </source>
</evidence>
<dbReference type="EMBL" id="CP013264">
    <property type="protein sequence ID" value="ALR22520.1"/>
    <property type="molecule type" value="Genomic_DNA"/>
</dbReference>
<proteinExistence type="inferred from homology"/>
<gene>
    <name evidence="14" type="ORF">ATN00_09820</name>
</gene>
<keyword evidence="8" id="KW-0798">TonB box</keyword>
<dbReference type="STRING" id="1332080.ATN00_09820"/>
<dbReference type="PROSITE" id="PS52016">
    <property type="entry name" value="TONB_DEPENDENT_REC_3"/>
    <property type="match status" value="1"/>
</dbReference>
<keyword evidence="9 11" id="KW-0472">Membrane</keyword>
<keyword evidence="6" id="KW-0408">Iron</keyword>
<organism evidence="14 15">
    <name type="scientific">Sphingobium baderi</name>
    <dbReference type="NCBI Taxonomy" id="1332080"/>
    <lineage>
        <taxon>Bacteria</taxon>
        <taxon>Pseudomonadati</taxon>
        <taxon>Pseudomonadota</taxon>
        <taxon>Alphaproteobacteria</taxon>
        <taxon>Sphingomonadales</taxon>
        <taxon>Sphingomonadaceae</taxon>
        <taxon>Sphingobium</taxon>
    </lineage>
</organism>
<keyword evidence="10 11" id="KW-0998">Cell outer membrane</keyword>
<keyword evidence="2 11" id="KW-0813">Transport</keyword>
<sequence length="798" mass="84797">MKISRLVAVSSIGMIAALSSAAMSQTSSANDVSHSAGATDDIVVTARRVSESLQSTPVSVTAFSADTLRQASIRDTQDLLVKTPGVFLAGSGGRENTNFSIRGQSKALAGNSAAAVISYFAEVPSPTVGSSIPTYDLGSVQVLKGPQGTLFGRNTTGGAILYYPTAPSYDWEGYIQGTYGNYDTRLLEGALNLPIIADKLALRVAGQYQKRDGWTKNIGVGGDADDLNSRALRGSLLFEPFDGLTNTTIVDYYRNRAVGGGSVLIDVLPGPNALTATGTLAAAQAQLALQRARGIRVIDSDVDAFERVKRFGVTNRTEIELGPNVEVVNIFGFRHTDVDYFSSVDGLPTLISDGTGAIPGGLPVTVVGGRQKSDVKQYTEELQLRGKLFDDKLDWLIGGFYLASNPVGPSGTYIPTFILPGITNAPFNYSFYAERSKAVFANIGYDLSALVEGLKFSAGFRYTWDNITACVGGGTTPDPTVTPRDCRTSTPAIRNASVNKTSSKAPTWTVGFDWQATDDLFLYAVTRRGYRSGGINGPTLAGRLAPFQSFAPEKVTDVEIGIRSDFRAGDVDIRLNASPFVGWYSGVQVPISGLNTQATCSLTAPGGTDAPRSPDGDCDAANDPAGGTLLVNAGKTRVAGIDLTGRIAPTRTLSFDAGATFLDLKSRSLTVPTQLLPYLQIAEVPFNLVAKTTLTAGARWTLPLPESFGEGTLAVDYYHSSKVRSSDNVLPAYDLVNARFDLRRVGGSGFDAALFMRNVFDTKYLASSNVGSAQLGILSGFYGAPRTYGIELRYHFGD</sequence>
<keyword evidence="12" id="KW-0732">Signal</keyword>
<comment type="similarity">
    <text evidence="11">Belongs to the TonB-dependent receptor family.</text>
</comment>
<dbReference type="Proteomes" id="UP000056968">
    <property type="component" value="Chromosome"/>
</dbReference>
<protein>
    <submittedName>
        <fullName evidence="14">TonB-dependent receptor</fullName>
    </submittedName>
</protein>
<dbReference type="GO" id="GO:0006826">
    <property type="term" value="P:iron ion transport"/>
    <property type="evidence" value="ECO:0007669"/>
    <property type="project" value="UniProtKB-KW"/>
</dbReference>
<dbReference type="InterPro" id="IPR036942">
    <property type="entry name" value="Beta-barrel_TonB_sf"/>
</dbReference>
<evidence type="ECO:0000256" key="3">
    <source>
        <dbReference type="ARBA" id="ARBA00022452"/>
    </source>
</evidence>
<evidence type="ECO:0000256" key="5">
    <source>
        <dbReference type="ARBA" id="ARBA00022692"/>
    </source>
</evidence>
<evidence type="ECO:0000256" key="7">
    <source>
        <dbReference type="ARBA" id="ARBA00023065"/>
    </source>
</evidence>
<dbReference type="InterPro" id="IPR039426">
    <property type="entry name" value="TonB-dep_rcpt-like"/>
</dbReference>
<evidence type="ECO:0000256" key="9">
    <source>
        <dbReference type="ARBA" id="ARBA00023136"/>
    </source>
</evidence>
<evidence type="ECO:0000256" key="2">
    <source>
        <dbReference type="ARBA" id="ARBA00022448"/>
    </source>
</evidence>
<evidence type="ECO:0000256" key="12">
    <source>
        <dbReference type="SAM" id="SignalP"/>
    </source>
</evidence>
<keyword evidence="7" id="KW-0406">Ion transport</keyword>
<evidence type="ECO:0000256" key="10">
    <source>
        <dbReference type="ARBA" id="ARBA00023237"/>
    </source>
</evidence>
<keyword evidence="4" id="KW-0410">Iron transport</keyword>
<evidence type="ECO:0000256" key="4">
    <source>
        <dbReference type="ARBA" id="ARBA00022496"/>
    </source>
</evidence>
<evidence type="ECO:0000256" key="11">
    <source>
        <dbReference type="PROSITE-ProRule" id="PRU01360"/>
    </source>
</evidence>
<feature type="chain" id="PRO_5006611959" evidence="12">
    <location>
        <begin position="30"/>
        <end position="798"/>
    </location>
</feature>
<evidence type="ECO:0000313" key="15">
    <source>
        <dbReference type="Proteomes" id="UP000056968"/>
    </source>
</evidence>
<dbReference type="KEGG" id="sbd:ATN00_09820"/>
<keyword evidence="14" id="KW-0675">Receptor</keyword>
<evidence type="ECO:0000259" key="13">
    <source>
        <dbReference type="Pfam" id="PF07715"/>
    </source>
</evidence>
<evidence type="ECO:0000256" key="1">
    <source>
        <dbReference type="ARBA" id="ARBA00004571"/>
    </source>
</evidence>
<keyword evidence="5 11" id="KW-0812">Transmembrane</keyword>
<feature type="signal peptide" evidence="12">
    <location>
        <begin position="1"/>
        <end position="29"/>
    </location>
</feature>
<dbReference type="Gene3D" id="2.40.170.20">
    <property type="entry name" value="TonB-dependent receptor, beta-barrel domain"/>
    <property type="match status" value="1"/>
</dbReference>
<evidence type="ECO:0000256" key="6">
    <source>
        <dbReference type="ARBA" id="ARBA00023004"/>
    </source>
</evidence>
<dbReference type="AlphaFoldDB" id="A0A0S3F4Z5"/>
<accession>A0A0S3F4Z5</accession>
<comment type="subcellular location">
    <subcellularLocation>
        <location evidence="1 11">Cell outer membrane</location>
        <topology evidence="1 11">Multi-pass membrane protein</topology>
    </subcellularLocation>
</comment>
<dbReference type="SUPFAM" id="SSF56935">
    <property type="entry name" value="Porins"/>
    <property type="match status" value="1"/>
</dbReference>
<evidence type="ECO:0000256" key="8">
    <source>
        <dbReference type="ARBA" id="ARBA00023077"/>
    </source>
</evidence>
<dbReference type="GO" id="GO:0009279">
    <property type="term" value="C:cell outer membrane"/>
    <property type="evidence" value="ECO:0007669"/>
    <property type="project" value="UniProtKB-SubCell"/>
</dbReference>
<keyword evidence="3 11" id="KW-1134">Transmembrane beta strand</keyword>
<feature type="domain" description="TonB-dependent receptor plug" evidence="13">
    <location>
        <begin position="53"/>
        <end position="159"/>
    </location>
</feature>
<dbReference type="Pfam" id="PF07715">
    <property type="entry name" value="Plug"/>
    <property type="match status" value="1"/>
</dbReference>
<name>A0A0S3F4Z5_9SPHN</name>